<name>A0AAW4JJC1_9ACTN</name>
<protein>
    <submittedName>
        <fullName evidence="3">DUF4062 domain-containing protein</fullName>
    </submittedName>
</protein>
<feature type="coiled-coil region" evidence="1">
    <location>
        <begin position="174"/>
        <end position="201"/>
    </location>
</feature>
<dbReference type="Proteomes" id="UP000669887">
    <property type="component" value="Unassembled WGS sequence"/>
</dbReference>
<dbReference type="InterPro" id="IPR025139">
    <property type="entry name" value="DUF4062"/>
</dbReference>
<dbReference type="EMBL" id="JAGFVQ010000035">
    <property type="protein sequence ID" value="MBO4142088.1"/>
    <property type="molecule type" value="Genomic_DNA"/>
</dbReference>
<dbReference type="AlphaFoldDB" id="A0AAW4JJC1"/>
<organism evidence="3 4">
    <name type="scientific">Micromonospora tulbaghiae</name>
    <dbReference type="NCBI Taxonomy" id="479978"/>
    <lineage>
        <taxon>Bacteria</taxon>
        <taxon>Bacillati</taxon>
        <taxon>Actinomycetota</taxon>
        <taxon>Actinomycetes</taxon>
        <taxon>Micromonosporales</taxon>
        <taxon>Micromonosporaceae</taxon>
        <taxon>Micromonospora</taxon>
    </lineage>
</organism>
<gene>
    <name evidence="3" type="ORF">J5U46_18190</name>
</gene>
<dbReference type="Pfam" id="PF13271">
    <property type="entry name" value="DUF4062"/>
    <property type="match status" value="1"/>
</dbReference>
<evidence type="ECO:0000313" key="4">
    <source>
        <dbReference type="Proteomes" id="UP000669887"/>
    </source>
</evidence>
<feature type="domain" description="DUF4062" evidence="2">
    <location>
        <begin position="9"/>
        <end position="91"/>
    </location>
</feature>
<sequence>MIGDSKRYQVFLSSTYLDLREERQAVIAALLQLDAFPSGMELFPAADDDAWTLIKRVIDDCDYYLLVIGGKYGSLDPAEEVSYTEKEFDYALKAGKPIMAFLHGDEPSMPVGKAELDPLARDRLSNFRSKVRNAKHVRFWTSPESLAAQVTTTYVRFTKLYEATGWVRADRQTSAESLAEIAGLQKRISELESLLHEAATSAPAGSEELAQGKEKFEFLVSVTAEYHPAGRLVVEARGWKRIKASWNYLLQNVGPNLLDECEQERLRSALGKALENDYLFAPDAPLWEALLKDIKERAKVEEVDLGRVTNWEIHLEEDDFGTILLQFLALGLIARSERKRSVADKGTYWKLTPFGMNRLVQLRAVKRVQQPSE</sequence>
<reference evidence="3" key="1">
    <citation type="submission" date="2021-03" db="EMBL/GenBank/DDBJ databases">
        <title>X isolated from Micromonospora tulbaghiae.</title>
        <authorList>
            <person name="Stennett H.L."/>
        </authorList>
    </citation>
    <scope>NUCLEOTIDE SEQUENCE</scope>
    <source>
        <strain evidence="3">28M1-20</strain>
    </source>
</reference>
<evidence type="ECO:0000313" key="3">
    <source>
        <dbReference type="EMBL" id="MBO4142088.1"/>
    </source>
</evidence>
<keyword evidence="1" id="KW-0175">Coiled coil</keyword>
<proteinExistence type="predicted"/>
<dbReference type="RefSeq" id="WP_208577571.1">
    <property type="nucleotide sequence ID" value="NZ_JAGFVQ010000035.1"/>
</dbReference>
<accession>A0AAW4JJC1</accession>
<evidence type="ECO:0000259" key="2">
    <source>
        <dbReference type="Pfam" id="PF13271"/>
    </source>
</evidence>
<evidence type="ECO:0000256" key="1">
    <source>
        <dbReference type="SAM" id="Coils"/>
    </source>
</evidence>
<comment type="caution">
    <text evidence="3">The sequence shown here is derived from an EMBL/GenBank/DDBJ whole genome shotgun (WGS) entry which is preliminary data.</text>
</comment>